<proteinExistence type="predicted"/>
<dbReference type="Proteomes" id="UP001461498">
    <property type="component" value="Unassembled WGS sequence"/>
</dbReference>
<evidence type="ECO:0000313" key="2">
    <source>
        <dbReference type="EMBL" id="KAK9512428.1"/>
    </source>
</evidence>
<reference evidence="2 3" key="1">
    <citation type="submission" date="2022-12" db="EMBL/GenBank/DDBJ databases">
        <title>Chromosome-level genome assembly of true bugs.</title>
        <authorList>
            <person name="Ma L."/>
            <person name="Li H."/>
        </authorList>
    </citation>
    <scope>NUCLEOTIDE SEQUENCE [LARGE SCALE GENOMIC DNA]</scope>
    <source>
        <strain evidence="2">Lab_2022b</strain>
    </source>
</reference>
<dbReference type="GO" id="GO:0005549">
    <property type="term" value="F:odorant binding"/>
    <property type="evidence" value="ECO:0007669"/>
    <property type="project" value="InterPro"/>
</dbReference>
<keyword evidence="3" id="KW-1185">Reference proteome</keyword>
<dbReference type="EMBL" id="JAPXFL010000001">
    <property type="protein sequence ID" value="KAK9512428.1"/>
    <property type="molecule type" value="Genomic_DNA"/>
</dbReference>
<dbReference type="InterPro" id="IPR036728">
    <property type="entry name" value="PBP_GOBP_sf"/>
</dbReference>
<name>A0AAW1DN79_9HEMI</name>
<dbReference type="AlphaFoldDB" id="A0AAW1DN79"/>
<feature type="signal peptide" evidence="1">
    <location>
        <begin position="1"/>
        <end position="19"/>
    </location>
</feature>
<evidence type="ECO:0000256" key="1">
    <source>
        <dbReference type="SAM" id="SignalP"/>
    </source>
</evidence>
<protein>
    <submittedName>
        <fullName evidence="2">Uncharacterized protein</fullName>
    </submittedName>
</protein>
<gene>
    <name evidence="2" type="ORF">O3M35_000864</name>
</gene>
<comment type="caution">
    <text evidence="2">The sequence shown here is derived from an EMBL/GenBank/DDBJ whole genome shotgun (WGS) entry which is preliminary data.</text>
</comment>
<dbReference type="Gene3D" id="1.10.238.20">
    <property type="entry name" value="Pheromone/general odorant binding protein domain"/>
    <property type="match status" value="1"/>
</dbReference>
<accession>A0AAW1DN79</accession>
<dbReference type="SUPFAM" id="SSF47565">
    <property type="entry name" value="Insect pheromone/odorant-binding proteins"/>
    <property type="match status" value="1"/>
</dbReference>
<organism evidence="2 3">
    <name type="scientific">Rhynocoris fuscipes</name>
    <dbReference type="NCBI Taxonomy" id="488301"/>
    <lineage>
        <taxon>Eukaryota</taxon>
        <taxon>Metazoa</taxon>
        <taxon>Ecdysozoa</taxon>
        <taxon>Arthropoda</taxon>
        <taxon>Hexapoda</taxon>
        <taxon>Insecta</taxon>
        <taxon>Pterygota</taxon>
        <taxon>Neoptera</taxon>
        <taxon>Paraneoptera</taxon>
        <taxon>Hemiptera</taxon>
        <taxon>Heteroptera</taxon>
        <taxon>Panheteroptera</taxon>
        <taxon>Cimicomorpha</taxon>
        <taxon>Reduviidae</taxon>
        <taxon>Harpactorinae</taxon>
        <taxon>Harpactorini</taxon>
        <taxon>Rhynocoris</taxon>
    </lineage>
</organism>
<dbReference type="InterPro" id="IPR006170">
    <property type="entry name" value="PBP/GOBP"/>
</dbReference>
<evidence type="ECO:0000313" key="3">
    <source>
        <dbReference type="Proteomes" id="UP001461498"/>
    </source>
</evidence>
<dbReference type="Pfam" id="PF01395">
    <property type="entry name" value="PBP_GOBP"/>
    <property type="match status" value="1"/>
</dbReference>
<keyword evidence="1" id="KW-0732">Signal</keyword>
<dbReference type="CDD" id="cd23992">
    <property type="entry name" value="PBP_GOBP"/>
    <property type="match status" value="1"/>
</dbReference>
<feature type="chain" id="PRO_5043990731" evidence="1">
    <location>
        <begin position="20"/>
        <end position="133"/>
    </location>
</feature>
<sequence>MKMLIQFAFVCLFVVTIHCASVPKVWPAEQEHALEKCSAEQNIDLELARKILSHQAPAINEQDKCLMSCYMKDTNAMVNHKVNWENIYESHIAHITNTKLKQKMKEIFKKCEAKMTYEGKDDCQIAYDAYNCQ</sequence>